<evidence type="ECO:0000259" key="2">
    <source>
        <dbReference type="Pfam" id="PF13966"/>
    </source>
</evidence>
<keyword evidence="4" id="KW-1185">Reference proteome</keyword>
<reference evidence="3 4" key="1">
    <citation type="submission" date="2024-11" db="EMBL/GenBank/DDBJ databases">
        <title>Chromosome-level genome assembly of Eucalyptus globulus Labill. provides insights into its genome evolution.</title>
        <authorList>
            <person name="Li X."/>
        </authorList>
    </citation>
    <scope>NUCLEOTIDE SEQUENCE [LARGE SCALE GENOMIC DNA]</scope>
    <source>
        <strain evidence="3">CL2024</strain>
        <tissue evidence="3">Fresh tender leaves</tissue>
    </source>
</reference>
<dbReference type="Pfam" id="PF13456">
    <property type="entry name" value="RVT_3"/>
    <property type="match status" value="1"/>
</dbReference>
<dbReference type="InterPro" id="IPR052929">
    <property type="entry name" value="RNase_H-like_EbsB-rel"/>
</dbReference>
<dbReference type="InterPro" id="IPR044730">
    <property type="entry name" value="RNase_H-like_dom_plant"/>
</dbReference>
<proteinExistence type="predicted"/>
<gene>
    <name evidence="3" type="ORF">ACJRO7_004112</name>
</gene>
<feature type="domain" description="RNase H type-1" evidence="1">
    <location>
        <begin position="156"/>
        <end position="228"/>
    </location>
</feature>
<protein>
    <recommendedName>
        <fullName evidence="5">RNase H type-1 domain-containing protein</fullName>
    </recommendedName>
</protein>
<organism evidence="3 4">
    <name type="scientific">Eucalyptus globulus</name>
    <name type="common">Tasmanian blue gum</name>
    <dbReference type="NCBI Taxonomy" id="34317"/>
    <lineage>
        <taxon>Eukaryota</taxon>
        <taxon>Viridiplantae</taxon>
        <taxon>Streptophyta</taxon>
        <taxon>Embryophyta</taxon>
        <taxon>Tracheophyta</taxon>
        <taxon>Spermatophyta</taxon>
        <taxon>Magnoliopsida</taxon>
        <taxon>eudicotyledons</taxon>
        <taxon>Gunneridae</taxon>
        <taxon>Pentapetalae</taxon>
        <taxon>rosids</taxon>
        <taxon>malvids</taxon>
        <taxon>Myrtales</taxon>
        <taxon>Myrtaceae</taxon>
        <taxon>Myrtoideae</taxon>
        <taxon>Eucalypteae</taxon>
        <taxon>Eucalyptus</taxon>
    </lineage>
</organism>
<evidence type="ECO:0000259" key="1">
    <source>
        <dbReference type="Pfam" id="PF13456"/>
    </source>
</evidence>
<sequence length="229" mass="25924">MWNLCQNALPTKDNLFQRKIIPNPICSLCNQGVETVEHLLLLCPWTKELWKHPKLQIHISPKNLTRIEIWFGDIRKNSNLLPDLEMVAVILWHIWKSRNHAIFGSKQLDPSNLVDIALAELQSFKRWNPKLSKSEGEAISSSKAWIPPKKGTFKINIDGSYEPGRMEGSVACICRDFTGNLLDGAAQTVTASSAFMAEAQALFEALNQFLSLRKEEVVFEIDSSDLVKH</sequence>
<dbReference type="PANTHER" id="PTHR47074:SF11">
    <property type="entry name" value="REVERSE TRANSCRIPTASE-LIKE PROTEIN"/>
    <property type="match status" value="1"/>
</dbReference>
<dbReference type="InterPro" id="IPR002156">
    <property type="entry name" value="RNaseH_domain"/>
</dbReference>
<comment type="caution">
    <text evidence="3">The sequence shown here is derived from an EMBL/GenBank/DDBJ whole genome shotgun (WGS) entry which is preliminary data.</text>
</comment>
<dbReference type="InterPro" id="IPR026960">
    <property type="entry name" value="RVT-Znf"/>
</dbReference>
<dbReference type="EMBL" id="JBJKBG010000010">
    <property type="protein sequence ID" value="KAL3719109.1"/>
    <property type="molecule type" value="Genomic_DNA"/>
</dbReference>
<name>A0ABD3IYF8_EUCGL</name>
<dbReference type="Proteomes" id="UP001634007">
    <property type="component" value="Unassembled WGS sequence"/>
</dbReference>
<dbReference type="Pfam" id="PF13966">
    <property type="entry name" value="zf-RVT"/>
    <property type="match status" value="1"/>
</dbReference>
<dbReference type="InterPro" id="IPR036397">
    <property type="entry name" value="RNaseH_sf"/>
</dbReference>
<evidence type="ECO:0000313" key="3">
    <source>
        <dbReference type="EMBL" id="KAL3719109.1"/>
    </source>
</evidence>
<evidence type="ECO:0008006" key="5">
    <source>
        <dbReference type="Google" id="ProtNLM"/>
    </source>
</evidence>
<evidence type="ECO:0000313" key="4">
    <source>
        <dbReference type="Proteomes" id="UP001634007"/>
    </source>
</evidence>
<dbReference type="Gene3D" id="3.30.420.10">
    <property type="entry name" value="Ribonuclease H-like superfamily/Ribonuclease H"/>
    <property type="match status" value="1"/>
</dbReference>
<dbReference type="CDD" id="cd06222">
    <property type="entry name" value="RNase_H_like"/>
    <property type="match status" value="1"/>
</dbReference>
<dbReference type="AlphaFoldDB" id="A0ABD3IYF8"/>
<feature type="domain" description="Reverse transcriptase zinc-binding" evidence="2">
    <location>
        <begin position="1"/>
        <end position="50"/>
    </location>
</feature>
<accession>A0ABD3IYF8</accession>
<dbReference type="PANTHER" id="PTHR47074">
    <property type="entry name" value="BNAC02G40300D PROTEIN"/>
    <property type="match status" value="1"/>
</dbReference>